<feature type="domain" description="Solute-binding protein family 3/N-terminal" evidence="2">
    <location>
        <begin position="33"/>
        <end position="243"/>
    </location>
</feature>
<keyword evidence="1" id="KW-0732">Signal</keyword>
<dbReference type="Gene3D" id="3.40.190.10">
    <property type="entry name" value="Periplasmic binding protein-like II"/>
    <property type="match status" value="2"/>
</dbReference>
<dbReference type="Proteomes" id="UP000095143">
    <property type="component" value="Unassembled WGS sequence"/>
</dbReference>
<dbReference type="OrthoDB" id="8587856at2"/>
<dbReference type="InterPro" id="IPR001638">
    <property type="entry name" value="Solute-binding_3/MltF_N"/>
</dbReference>
<proteinExistence type="predicted"/>
<accession>A0A1C2EB89</accession>
<evidence type="ECO:0000259" key="2">
    <source>
        <dbReference type="Pfam" id="PF00497"/>
    </source>
</evidence>
<organism evidence="3 4">
    <name type="scientific">Pseudomonas graminis</name>
    <dbReference type="NCBI Taxonomy" id="158627"/>
    <lineage>
        <taxon>Bacteria</taxon>
        <taxon>Pseudomonadati</taxon>
        <taxon>Pseudomonadota</taxon>
        <taxon>Gammaproteobacteria</taxon>
        <taxon>Pseudomonadales</taxon>
        <taxon>Pseudomonadaceae</taxon>
        <taxon>Pseudomonas</taxon>
    </lineage>
</organism>
<evidence type="ECO:0000313" key="3">
    <source>
        <dbReference type="EMBL" id="OCX24292.1"/>
    </source>
</evidence>
<evidence type="ECO:0000313" key="4">
    <source>
        <dbReference type="Proteomes" id="UP000095143"/>
    </source>
</evidence>
<comment type="caution">
    <text evidence="3">The sequence shown here is derived from an EMBL/GenBank/DDBJ whole genome shotgun (WGS) entry which is preliminary data.</text>
</comment>
<dbReference type="SUPFAM" id="SSF53850">
    <property type="entry name" value="Periplasmic binding protein-like II"/>
    <property type="match status" value="1"/>
</dbReference>
<dbReference type="PANTHER" id="PTHR38834">
    <property type="entry name" value="PERIPLASMIC SUBSTRATE BINDING PROTEIN FAMILY 3"/>
    <property type="match status" value="1"/>
</dbReference>
<feature type="chain" id="PRO_5008660236" evidence="1">
    <location>
        <begin position="25"/>
        <end position="249"/>
    </location>
</feature>
<dbReference type="AlphaFoldDB" id="A0A1C2EB89"/>
<dbReference type="EMBL" id="MDEN01000055">
    <property type="protein sequence ID" value="OCX24292.1"/>
    <property type="molecule type" value="Genomic_DNA"/>
</dbReference>
<reference evidence="3 4" key="1">
    <citation type="submission" date="2016-08" db="EMBL/GenBank/DDBJ databases">
        <title>Whole genome sequence of Pseudomonas graminis strain UASWS1507, a potential biological control agent for agriculture.</title>
        <authorList>
            <person name="Crovadore J."/>
            <person name="Calmin G."/>
            <person name="Chablais R."/>
            <person name="Cochard B."/>
            <person name="Lefort F."/>
        </authorList>
    </citation>
    <scope>NUCLEOTIDE SEQUENCE [LARGE SCALE GENOMIC DNA]</scope>
    <source>
        <strain evidence="3 4">UASWS1507</strain>
    </source>
</reference>
<feature type="signal peptide" evidence="1">
    <location>
        <begin position="1"/>
        <end position="24"/>
    </location>
</feature>
<gene>
    <name evidence="3" type="ORF">BBI10_05670</name>
</gene>
<name>A0A1C2EB89_9PSED</name>
<evidence type="ECO:0000256" key="1">
    <source>
        <dbReference type="SAM" id="SignalP"/>
    </source>
</evidence>
<sequence length="249" mass="27673">MKWISCCTRYAASALLACSSTAFALPVVDVYVAEAPPLTMVSQGDQHGIAGDITLQAMAMAGYSAHLLSPPWPRAQRDVELGTNKLIAPLTRTQSREDNFIWIAPVMTMDRAFFSLDRHVETFEEARKAFKMIAVGSGSAQETRLREEGFSAAQIYPLKIGENPALMLLKGRVDAWFNGVPETLYIWKQISDRPLMMSRALMTADLYLACSKDCDPQMVEKLKTAIETLRANGSIKRVQHDYLKGLPVQ</sequence>
<dbReference type="PANTHER" id="PTHR38834:SF3">
    <property type="entry name" value="SOLUTE-BINDING PROTEIN FAMILY 3_N-TERMINAL DOMAIN-CONTAINING PROTEIN"/>
    <property type="match status" value="1"/>
</dbReference>
<protein>
    <submittedName>
        <fullName evidence="3">Amino acid ABC transporter substrate-binding protein</fullName>
    </submittedName>
</protein>
<dbReference type="RefSeq" id="WP_065987407.1">
    <property type="nucleotide sequence ID" value="NZ_MDEN01000055.1"/>
</dbReference>
<dbReference type="Pfam" id="PF00497">
    <property type="entry name" value="SBP_bac_3"/>
    <property type="match status" value="1"/>
</dbReference>